<keyword evidence="1" id="KW-1133">Transmembrane helix</keyword>
<organism evidence="2 3">
    <name type="scientific">Nonomuraea rubra</name>
    <dbReference type="NCBI Taxonomy" id="46180"/>
    <lineage>
        <taxon>Bacteria</taxon>
        <taxon>Bacillati</taxon>
        <taxon>Actinomycetota</taxon>
        <taxon>Actinomycetes</taxon>
        <taxon>Streptosporangiales</taxon>
        <taxon>Streptosporangiaceae</taxon>
        <taxon>Nonomuraea</taxon>
    </lineage>
</organism>
<dbReference type="RefSeq" id="WP_185107841.1">
    <property type="nucleotide sequence ID" value="NZ_BAAAXY010000154.1"/>
</dbReference>
<evidence type="ECO:0000256" key="1">
    <source>
        <dbReference type="SAM" id="Phobius"/>
    </source>
</evidence>
<name>A0A7X0P1K5_9ACTN</name>
<proteinExistence type="predicted"/>
<evidence type="ECO:0000313" key="2">
    <source>
        <dbReference type="EMBL" id="MBB6553570.1"/>
    </source>
</evidence>
<feature type="transmembrane region" description="Helical" evidence="1">
    <location>
        <begin position="62"/>
        <end position="82"/>
    </location>
</feature>
<accession>A0A7X0P1K5</accession>
<dbReference type="Proteomes" id="UP000565579">
    <property type="component" value="Unassembled WGS sequence"/>
</dbReference>
<evidence type="ECO:0000313" key="3">
    <source>
        <dbReference type="Proteomes" id="UP000565579"/>
    </source>
</evidence>
<keyword evidence="1" id="KW-0472">Membrane</keyword>
<dbReference type="AlphaFoldDB" id="A0A7X0P1K5"/>
<keyword evidence="3" id="KW-1185">Reference proteome</keyword>
<gene>
    <name evidence="2" type="ORF">HD593_008365</name>
</gene>
<dbReference type="EMBL" id="JACHMI010000001">
    <property type="protein sequence ID" value="MBB6553570.1"/>
    <property type="molecule type" value="Genomic_DNA"/>
</dbReference>
<reference evidence="2 3" key="1">
    <citation type="submission" date="2020-08" db="EMBL/GenBank/DDBJ databases">
        <title>Sequencing the genomes of 1000 actinobacteria strains.</title>
        <authorList>
            <person name="Klenk H.-P."/>
        </authorList>
    </citation>
    <scope>NUCLEOTIDE SEQUENCE [LARGE SCALE GENOMIC DNA]</scope>
    <source>
        <strain evidence="2 3">DSM 43768</strain>
    </source>
</reference>
<protein>
    <submittedName>
        <fullName evidence="2">Uncharacterized protein</fullName>
    </submittedName>
</protein>
<comment type="caution">
    <text evidence="2">The sequence shown here is derived from an EMBL/GenBank/DDBJ whole genome shotgun (WGS) entry which is preliminary data.</text>
</comment>
<keyword evidence="1" id="KW-0812">Transmembrane</keyword>
<sequence length="172" mass="18301">MMTFTAILQLLVALAFLSIPLVRHRFGGSAKANAEAELRRQGVPVTVLAENKLSFDASGHETAVPVTVAAVMVAVATLNLLANPWGETLTWVFQTIVLLGNVLIVYSNLTAAKSVQAAFKRKGDPVLQRIDVRALLKAAEKGFPAWVWVLQNVRNVVVFAGSALALAAAAIA</sequence>
<feature type="transmembrane region" description="Helical" evidence="1">
    <location>
        <begin position="89"/>
        <end position="109"/>
    </location>
</feature>